<feature type="compositionally biased region" description="Basic and acidic residues" evidence="2">
    <location>
        <begin position="224"/>
        <end position="233"/>
    </location>
</feature>
<evidence type="ECO:0000256" key="1">
    <source>
        <dbReference type="SAM" id="Coils"/>
    </source>
</evidence>
<dbReference type="EMBL" id="SZWE01000001">
    <property type="protein sequence ID" value="MRU15462.1"/>
    <property type="molecule type" value="Genomic_DNA"/>
</dbReference>
<proteinExistence type="predicted"/>
<dbReference type="AlphaFoldDB" id="A0A844CLD8"/>
<dbReference type="RefSeq" id="WP_154150776.1">
    <property type="nucleotide sequence ID" value="NZ_SZWE01000001.1"/>
</dbReference>
<feature type="region of interest" description="Disordered" evidence="2">
    <location>
        <begin position="727"/>
        <end position="747"/>
    </location>
</feature>
<dbReference type="OrthoDB" id="7847197at2"/>
<accession>A0A844CLD8</accession>
<keyword evidence="1" id="KW-0175">Coiled coil</keyword>
<comment type="caution">
    <text evidence="3">The sequence shown here is derived from an EMBL/GenBank/DDBJ whole genome shotgun (WGS) entry which is preliminary data.</text>
</comment>
<evidence type="ECO:0008006" key="5">
    <source>
        <dbReference type="Google" id="ProtNLM"/>
    </source>
</evidence>
<organism evidence="3 4">
    <name type="scientific">Roseovarius bejariae</name>
    <dbReference type="NCBI Taxonomy" id="2576383"/>
    <lineage>
        <taxon>Bacteria</taxon>
        <taxon>Pseudomonadati</taxon>
        <taxon>Pseudomonadota</taxon>
        <taxon>Alphaproteobacteria</taxon>
        <taxon>Rhodobacterales</taxon>
        <taxon>Roseobacteraceae</taxon>
        <taxon>Roseovarius</taxon>
    </lineage>
</organism>
<evidence type="ECO:0000313" key="3">
    <source>
        <dbReference type="EMBL" id="MRU15462.1"/>
    </source>
</evidence>
<sequence>MMRVIGILLAYVILAIPAAAQDIGIRSGEHDGYTRLVLDMPARAEWTLSEDARHPVLIFEQPWTFDTGDVFDRIARNRLVALQQPEPGHLQLDLACDCDLNVFWHSDAMLVVDIADGMPANDRITPRVRPEATPEQAVTSDNGDGAHIAAETVWPRVRRSATLTQNRLIPPASRPQDGSEAVLANDEMQQIEALARKREQVMEQLGRAASQGLLSPNVNWPEAGAHRTEHDPPSMDTAVEAPATDEPPAEKHSALDNIRAQSSIDRDFLKQGPVISGTTGEGQTCLPEALVRVSDWGEETPFGRQIGPLNARLYGEFDKPNETVALQLARLYVYFGFGAEALYTLRLIETPSEGREITLAMAEILAAGHAPPGSQLAGQLECASSVALWAAMSAPNLPENTPIETDAILRGFSALPLHLRRYIGPPLSQRFLSAGRPDTANRILRILDRGPEPDSPEIGLAKAEAKLAEGAVEEAGETLDEVVEKAAEPSARALVRRIETLWQDGGEISFEMAQLAGAYASETRDTPIHKNLLWAHVAALAASGAFHQAFEEVDRIRSKGDAVREGLLNDVMGRLAAQAEDLDFLQYALPPASGPVPELSTSVANATAARLLDLGFAEPALAYLRGGAKAPHHRQRQIQRARAALQLAKPRQAEVELLGLEGSDINLLRAEIRNRLGEHGAAARLFASAGETEAARFQAWLAEDWARLAADAEADLSEVAAFMALQSDRPGSDPATGQLQRGRDLLGQSEEVRETLRALLDDRGVEDMDG</sequence>
<feature type="coiled-coil region" evidence="1">
    <location>
        <begin position="184"/>
        <end position="211"/>
    </location>
</feature>
<gene>
    <name evidence="3" type="ORF">FDP25_08475</name>
</gene>
<feature type="region of interest" description="Disordered" evidence="2">
    <location>
        <begin position="214"/>
        <end position="252"/>
    </location>
</feature>
<evidence type="ECO:0000256" key="2">
    <source>
        <dbReference type="SAM" id="MobiDB-lite"/>
    </source>
</evidence>
<keyword evidence="4" id="KW-1185">Reference proteome</keyword>
<name>A0A844CLD8_9RHOB</name>
<protein>
    <recommendedName>
        <fullName evidence="5">Tetratricopeptide repeat-containing protein</fullName>
    </recommendedName>
</protein>
<dbReference type="Proteomes" id="UP000564704">
    <property type="component" value="Unassembled WGS sequence"/>
</dbReference>
<reference evidence="3 4" key="1">
    <citation type="submission" date="2019-05" db="EMBL/GenBank/DDBJ databases">
        <title>Roseovarius bejariae sp. nov., a moderately halophylic bacterium isolated from a saline soil in Rambla Salada (Murcia).</title>
        <authorList>
            <person name="Castro D.J."/>
            <person name="Gomez-Altuve A."/>
            <person name="Reina J.C."/>
            <person name="Rodriguez M."/>
            <person name="Sampedro I."/>
            <person name="Llamas I."/>
            <person name="Martinez-Checa F."/>
        </authorList>
    </citation>
    <scope>NUCLEOTIDE SEQUENCE [LARGE SCALE GENOMIC DNA]</scope>
    <source>
        <strain evidence="3 4">A21</strain>
    </source>
</reference>
<evidence type="ECO:0000313" key="4">
    <source>
        <dbReference type="Proteomes" id="UP000564704"/>
    </source>
</evidence>
<dbReference type="Pfam" id="PF14559">
    <property type="entry name" value="TPR_19"/>
    <property type="match status" value="1"/>
</dbReference>